<dbReference type="InterPro" id="IPR003593">
    <property type="entry name" value="AAA+_ATPase"/>
</dbReference>
<comment type="subcellular location">
    <subcellularLocation>
        <location evidence="1">Membrane</location>
        <topology evidence="1">Multi-pass membrane protein</topology>
    </subcellularLocation>
</comment>
<dbReference type="PROSITE" id="PS50929">
    <property type="entry name" value="ABC_TM1F"/>
    <property type="match status" value="2"/>
</dbReference>
<gene>
    <name evidence="12" type="ORF">GTA08_BOTSDO02977</name>
</gene>
<reference evidence="12" key="1">
    <citation type="submission" date="2020-04" db="EMBL/GenBank/DDBJ databases">
        <title>Genome Assembly and Annotation of Botryosphaeria dothidea sdau 11-99, a Latent Pathogen of Apple Fruit Ring Rot in China.</title>
        <authorList>
            <person name="Yu C."/>
            <person name="Diao Y."/>
            <person name="Lu Q."/>
            <person name="Zhao J."/>
            <person name="Cui S."/>
            <person name="Peng C."/>
            <person name="He B."/>
            <person name="Liu H."/>
        </authorList>
    </citation>
    <scope>NUCLEOTIDE SEQUENCE [LARGE SCALE GENOMIC DNA]</scope>
    <source>
        <strain evidence="12">Sdau11-99</strain>
    </source>
</reference>
<dbReference type="Proteomes" id="UP000572817">
    <property type="component" value="Unassembled WGS sequence"/>
</dbReference>
<dbReference type="InterPro" id="IPR036640">
    <property type="entry name" value="ABC1_TM_sf"/>
</dbReference>
<evidence type="ECO:0000256" key="6">
    <source>
        <dbReference type="ARBA" id="ARBA00022989"/>
    </source>
</evidence>
<feature type="transmembrane region" description="Helical" evidence="9">
    <location>
        <begin position="233"/>
        <end position="253"/>
    </location>
</feature>
<dbReference type="InterPro" id="IPR017871">
    <property type="entry name" value="ABC_transporter-like_CS"/>
</dbReference>
<dbReference type="PANTHER" id="PTHR24223:SF464">
    <property type="entry name" value="ABC-TYPE TRANSPORTER CICA"/>
    <property type="match status" value="1"/>
</dbReference>
<evidence type="ECO:0000259" key="11">
    <source>
        <dbReference type="PROSITE" id="PS50929"/>
    </source>
</evidence>
<dbReference type="Gene3D" id="3.40.50.300">
    <property type="entry name" value="P-loop containing nucleotide triphosphate hydrolases"/>
    <property type="match status" value="2"/>
</dbReference>
<dbReference type="CDD" id="cd03250">
    <property type="entry name" value="ABCC_MRP_domain1"/>
    <property type="match status" value="1"/>
</dbReference>
<dbReference type="CDD" id="cd18606">
    <property type="entry name" value="ABC_6TM_YOR1_D2_like"/>
    <property type="match status" value="1"/>
</dbReference>
<feature type="transmembrane region" description="Helical" evidence="9">
    <location>
        <begin position="904"/>
        <end position="930"/>
    </location>
</feature>
<evidence type="ECO:0000256" key="2">
    <source>
        <dbReference type="ARBA" id="ARBA00022448"/>
    </source>
</evidence>
<dbReference type="GO" id="GO:0140359">
    <property type="term" value="F:ABC-type transporter activity"/>
    <property type="evidence" value="ECO:0007669"/>
    <property type="project" value="InterPro"/>
</dbReference>
<feature type="transmembrane region" description="Helical" evidence="9">
    <location>
        <begin position="942"/>
        <end position="968"/>
    </location>
</feature>
<evidence type="ECO:0000256" key="3">
    <source>
        <dbReference type="ARBA" id="ARBA00022692"/>
    </source>
</evidence>
<feature type="transmembrane region" description="Helical" evidence="9">
    <location>
        <begin position="513"/>
        <end position="531"/>
    </location>
</feature>
<dbReference type="CDD" id="cd03244">
    <property type="entry name" value="ABCC_MRP_domain2"/>
    <property type="match status" value="1"/>
</dbReference>
<organism evidence="12 13">
    <name type="scientific">Botryosphaeria dothidea</name>
    <dbReference type="NCBI Taxonomy" id="55169"/>
    <lineage>
        <taxon>Eukaryota</taxon>
        <taxon>Fungi</taxon>
        <taxon>Dikarya</taxon>
        <taxon>Ascomycota</taxon>
        <taxon>Pezizomycotina</taxon>
        <taxon>Dothideomycetes</taxon>
        <taxon>Dothideomycetes incertae sedis</taxon>
        <taxon>Botryosphaeriales</taxon>
        <taxon>Botryosphaeriaceae</taxon>
        <taxon>Botryosphaeria</taxon>
    </lineage>
</organism>
<dbReference type="GO" id="GO:0016887">
    <property type="term" value="F:ATP hydrolysis activity"/>
    <property type="evidence" value="ECO:0007669"/>
    <property type="project" value="InterPro"/>
</dbReference>
<dbReference type="EMBL" id="WWBZ02000016">
    <property type="protein sequence ID" value="KAF4308859.1"/>
    <property type="molecule type" value="Genomic_DNA"/>
</dbReference>
<evidence type="ECO:0000256" key="8">
    <source>
        <dbReference type="SAM" id="MobiDB-lite"/>
    </source>
</evidence>
<accession>A0A8H4N2S9</accession>
<dbReference type="SUPFAM" id="SSF52540">
    <property type="entry name" value="P-loop containing nucleoside triphosphate hydrolases"/>
    <property type="match status" value="2"/>
</dbReference>
<evidence type="ECO:0000313" key="13">
    <source>
        <dbReference type="Proteomes" id="UP000572817"/>
    </source>
</evidence>
<dbReference type="CDD" id="cd18597">
    <property type="entry name" value="ABC_6TM_YOR1_D1_like"/>
    <property type="match status" value="1"/>
</dbReference>
<sequence>MAPSSEDKDGPPSHDPSPLATGSFNSGPVATEPLQAVGTPAELGYDEKHDPEKNGQPEVEKRASYTSAVSSSNDGLDTKSHSTQDHHDSWLDKANPLKRSNKPPVPEQREVSREYGAGFFSLLTFQWMAPLMSVGYKRTLELNDIWLVNPNRSADVLSTKLIESFDRRRARGDPRPLAGAMYETFKFEFWLGGICQLISAVVQVISPFTLRYLISFATEAYFAQKEGRPAPSIGRGLGLVFGITGLQIVQSLCTNHFLYRGMMVGGEARAALISVIFDKALRLSGRAKAGGRALDATPPPHIKPGSEAEKKWYKNMLGRKKKAAKGNPNPTKGVAGDGQGWGNGRIINLMSVDTYRVDQASAFFHMIWTSPISILITLALLLYNLTYSALAGFGLLVITFPLLGKAIKSLFKRRVHINKVTDQRVSLTQEILSSVRFVKYFGWETSFMERIDTIRNKEIRMIQKVLAIRNGINAVGMSMPVFASMLSFITYSLSNHVLDPAPIFSSLALFNSLRLPLNLLPLVLGQVIDAYSSIKRIQEFLLAEEADEDIQWKNDMKEAVVVSSADFTWERSPTQDPDQVPGKGPKSAKQLKQEKKEAKEADKKAAKEGRKSGDINESTEPSGSSTPAEKEPFRLQGLNFTVARNELIAVIGTVGSGKSSLLGALAGDMRRTAGELMLGSSRAFCPQYAWIQNATVRDNIIFGKEFNQDWYDQVVDACALRADFDMLPNGDLTEIGERGITVSGGQKQRLNIARAIYFNSDIILMDDPLSAVDAHVGRHIMDNAICGLLENKCRILATHQLHVLHRCDRIMLMHEGQISAIGTFDNLMANNEDFIKLMASTAQEDEKKKEEEPDDEDEIEEEKKDVKKKTPKKPAQGLMQAEERAVKSVSWSVYSAYIKASGSILIAPLVLGLLILSQGANIVTSLWLSWWTSNKFGYSEGTYIGVYAALGFTQSFLMFVFSVALSVFGTQGSKVMLHQAITRVLRAPISFFDTTPLGRITNRFSKDIDTMDNTLTDSMRMFLLTMAMISSVFALIIAYFHYFAIALGPLFLLFIFSAGYYRASAREIKRHESVLRSTVFSRFTEAVSGVATIRAYGLQPQFSRQIREAVDSMDSAYYLTFSNQRWLSTRLDAIGNTLVFVTGILVVTQRFDVSPSIAGLVLSYILSIVQMIQFTVRQLAEVENNMNSTERIYHYGTQLEQEPPLHLGSVAPIWPERGEIVFDNVQMRYRDGLPLVLQGLNMHVRPGERIGVVGRTGAGKSSIMSTLFRLVELSGGSITIDGVNISTIGLKDLRSRLAIIPQDPTLFRGTIRTNLDPFNEHTDLELWAALRQADLVGAEASMDDKTQRIHLDSIVEEEGLNFSLGQRQLMALARALVRGAQIIVCDEATSSVDMETDAKIQRTIVEGFRGKTLLCIAHRLKTIVGYDRICVMDAGRIAELDSPLALWEREGGIFRGMCERSGIRREDIVGAAVESGVLKE</sequence>
<comment type="caution">
    <text evidence="12">The sequence shown here is derived from an EMBL/GenBank/DDBJ whole genome shotgun (WGS) entry which is preliminary data.</text>
</comment>
<dbReference type="SMART" id="SM00382">
    <property type="entry name" value="AAA"/>
    <property type="match status" value="2"/>
</dbReference>
<proteinExistence type="predicted"/>
<dbReference type="InterPro" id="IPR050173">
    <property type="entry name" value="ABC_transporter_C-like"/>
</dbReference>
<feature type="domain" description="ABC transmembrane type-1" evidence="11">
    <location>
        <begin position="190"/>
        <end position="529"/>
    </location>
</feature>
<feature type="transmembrane region" description="Helical" evidence="9">
    <location>
        <begin position="389"/>
        <end position="407"/>
    </location>
</feature>
<evidence type="ECO:0000256" key="7">
    <source>
        <dbReference type="ARBA" id="ARBA00023136"/>
    </source>
</evidence>
<dbReference type="Pfam" id="PF00005">
    <property type="entry name" value="ABC_tran"/>
    <property type="match status" value="2"/>
</dbReference>
<evidence type="ECO:0000256" key="9">
    <source>
        <dbReference type="SAM" id="Phobius"/>
    </source>
</evidence>
<feature type="compositionally biased region" description="Polar residues" evidence="8">
    <location>
        <begin position="64"/>
        <end position="75"/>
    </location>
</feature>
<feature type="compositionally biased region" description="Basic and acidic residues" evidence="8">
    <location>
        <begin position="591"/>
        <end position="614"/>
    </location>
</feature>
<evidence type="ECO:0000259" key="10">
    <source>
        <dbReference type="PROSITE" id="PS50893"/>
    </source>
</evidence>
<keyword evidence="6 9" id="KW-1133">Transmembrane helix</keyword>
<dbReference type="InterPro" id="IPR011527">
    <property type="entry name" value="ABC1_TM_dom"/>
</dbReference>
<dbReference type="FunFam" id="3.40.50.300:FF:000565">
    <property type="entry name" value="ABC bile acid transporter"/>
    <property type="match status" value="1"/>
</dbReference>
<keyword evidence="3 9" id="KW-0812">Transmembrane</keyword>
<feature type="region of interest" description="Disordered" evidence="8">
    <location>
        <begin position="841"/>
        <end position="879"/>
    </location>
</feature>
<dbReference type="PROSITE" id="PS00211">
    <property type="entry name" value="ABC_TRANSPORTER_1"/>
    <property type="match status" value="2"/>
</dbReference>
<name>A0A8H4N2S9_9PEZI</name>
<keyword evidence="2" id="KW-0813">Transport</keyword>
<dbReference type="OrthoDB" id="6500128at2759"/>
<feature type="transmembrane region" description="Helical" evidence="9">
    <location>
        <begin position="1021"/>
        <end position="1040"/>
    </location>
</feature>
<dbReference type="PANTHER" id="PTHR24223">
    <property type="entry name" value="ATP-BINDING CASSETTE SUB-FAMILY C"/>
    <property type="match status" value="1"/>
</dbReference>
<feature type="compositionally biased region" description="Polar residues" evidence="8">
    <location>
        <begin position="615"/>
        <end position="627"/>
    </location>
</feature>
<keyword evidence="5" id="KW-0067">ATP-binding</keyword>
<evidence type="ECO:0000256" key="1">
    <source>
        <dbReference type="ARBA" id="ARBA00004141"/>
    </source>
</evidence>
<evidence type="ECO:0000256" key="4">
    <source>
        <dbReference type="ARBA" id="ARBA00022741"/>
    </source>
</evidence>
<feature type="compositionally biased region" description="Basic and acidic residues" evidence="8">
    <location>
        <begin position="1"/>
        <end position="12"/>
    </location>
</feature>
<dbReference type="FunFam" id="1.20.1560.10:FF:000010">
    <property type="entry name" value="Multidrug resistance-associated ABC transporter"/>
    <property type="match status" value="1"/>
</dbReference>
<feature type="compositionally biased region" description="Basic and acidic residues" evidence="8">
    <location>
        <begin position="76"/>
        <end position="91"/>
    </location>
</feature>
<dbReference type="Pfam" id="PF00664">
    <property type="entry name" value="ABC_membrane"/>
    <property type="match status" value="2"/>
</dbReference>
<feature type="transmembrane region" description="Helical" evidence="9">
    <location>
        <begin position="1046"/>
        <end position="1063"/>
    </location>
</feature>
<protein>
    <submittedName>
        <fullName evidence="12">ABC transporter protein</fullName>
    </submittedName>
</protein>
<feature type="domain" description="ABC transporter" evidence="10">
    <location>
        <begin position="610"/>
        <end position="840"/>
    </location>
</feature>
<dbReference type="InterPro" id="IPR027417">
    <property type="entry name" value="P-loop_NTPase"/>
</dbReference>
<feature type="transmembrane region" description="Helical" evidence="9">
    <location>
        <begin position="471"/>
        <end position="493"/>
    </location>
</feature>
<feature type="domain" description="ABC transmembrane type-1" evidence="11">
    <location>
        <begin position="909"/>
        <end position="1184"/>
    </location>
</feature>
<feature type="domain" description="ABC transporter" evidence="10">
    <location>
        <begin position="1220"/>
        <end position="1459"/>
    </location>
</feature>
<dbReference type="Gene3D" id="1.20.1560.10">
    <property type="entry name" value="ABC transporter type 1, transmembrane domain"/>
    <property type="match status" value="2"/>
</dbReference>
<keyword evidence="13" id="KW-1185">Reference proteome</keyword>
<feature type="compositionally biased region" description="Basic and acidic residues" evidence="8">
    <location>
        <begin position="45"/>
        <end position="63"/>
    </location>
</feature>
<dbReference type="InterPro" id="IPR003439">
    <property type="entry name" value="ABC_transporter-like_ATP-bd"/>
</dbReference>
<dbReference type="PROSITE" id="PS50893">
    <property type="entry name" value="ABC_TRANSPORTER_2"/>
    <property type="match status" value="2"/>
</dbReference>
<dbReference type="GO" id="GO:0016020">
    <property type="term" value="C:membrane"/>
    <property type="evidence" value="ECO:0007669"/>
    <property type="project" value="UniProtKB-SubCell"/>
</dbReference>
<dbReference type="SUPFAM" id="SSF90123">
    <property type="entry name" value="ABC transporter transmembrane region"/>
    <property type="match status" value="2"/>
</dbReference>
<dbReference type="FunFam" id="3.40.50.300:FF:002040">
    <property type="entry name" value="ABC multidrug transporter (Eurofung)"/>
    <property type="match status" value="1"/>
</dbReference>
<feature type="transmembrane region" description="Helical" evidence="9">
    <location>
        <begin position="362"/>
        <end position="383"/>
    </location>
</feature>
<feature type="region of interest" description="Disordered" evidence="8">
    <location>
        <begin position="568"/>
        <end position="631"/>
    </location>
</feature>
<evidence type="ECO:0000256" key="5">
    <source>
        <dbReference type="ARBA" id="ARBA00022840"/>
    </source>
</evidence>
<feature type="region of interest" description="Disordered" evidence="8">
    <location>
        <begin position="1"/>
        <end position="110"/>
    </location>
</feature>
<feature type="transmembrane region" description="Helical" evidence="9">
    <location>
        <begin position="1133"/>
        <end position="1151"/>
    </location>
</feature>
<evidence type="ECO:0000313" key="12">
    <source>
        <dbReference type="EMBL" id="KAF4308859.1"/>
    </source>
</evidence>
<keyword evidence="4" id="KW-0547">Nucleotide-binding</keyword>
<keyword evidence="7 9" id="KW-0472">Membrane</keyword>
<dbReference type="GO" id="GO:0005524">
    <property type="term" value="F:ATP binding"/>
    <property type="evidence" value="ECO:0007669"/>
    <property type="project" value="UniProtKB-KW"/>
</dbReference>